<proteinExistence type="predicted"/>
<feature type="region of interest" description="Disordered" evidence="1">
    <location>
        <begin position="311"/>
        <end position="347"/>
    </location>
</feature>
<evidence type="ECO:0000256" key="1">
    <source>
        <dbReference type="SAM" id="MobiDB-lite"/>
    </source>
</evidence>
<evidence type="ECO:0000313" key="3">
    <source>
        <dbReference type="EMBL" id="OBA25381.1"/>
    </source>
</evidence>
<feature type="compositionally biased region" description="Basic and acidic residues" evidence="1">
    <location>
        <begin position="114"/>
        <end position="130"/>
    </location>
</feature>
<keyword evidence="2" id="KW-1133">Transmembrane helix</keyword>
<feature type="region of interest" description="Disordered" evidence="1">
    <location>
        <begin position="247"/>
        <end position="282"/>
    </location>
</feature>
<keyword evidence="2" id="KW-0812">Transmembrane</keyword>
<feature type="region of interest" description="Disordered" evidence="1">
    <location>
        <begin position="36"/>
        <end position="80"/>
    </location>
</feature>
<protein>
    <submittedName>
        <fullName evidence="3">Uncharacterized protein</fullName>
    </submittedName>
</protein>
<evidence type="ECO:0000313" key="4">
    <source>
        <dbReference type="Proteomes" id="UP000092321"/>
    </source>
</evidence>
<feature type="compositionally biased region" description="Low complexity" evidence="1">
    <location>
        <begin position="45"/>
        <end position="79"/>
    </location>
</feature>
<keyword evidence="2" id="KW-0472">Membrane</keyword>
<sequence>LQPKTPSSSGNTSGHTNHRSSNSDLTVSTNLLFGSLHSQTPNLHNSSSGSNSNKSRSKRNSQSSKINFNNSITNNNNNNGQDMFESYYKHYNVTKPIPVNEASVTFSPETEIGDMNKQKNLEKKKTRGEEGNTTNEMTLGSNESRTISSKIQQASYQRKTMKGHQLNAKHLSVYQLNPAESEQISRKLLQKITHLSVVHNISLKSVALVVFVPVLVPILTFLVSKSDFIKWSISKEVSLLDLTTDERDEDYDDEEDGEKEKGKVQDNPYAFSSNSAKSMHSDSASAASNYRIEELGYFGLISMRVSKNLKAQKKRNGGGNNNYNNDNPNDGEKNAHHGEGDGERHVGFNPTPKYITLPPIIIEDPVAVDIDYTRLRHYLDTVPDSSSSNNEFLHISLSQWNGFIFRLRLLMWSYFAFWIVGAVVCIVLVIVLT</sequence>
<gene>
    <name evidence="3" type="ORF">HANVADRAFT_53957</name>
</gene>
<feature type="compositionally biased region" description="Polar residues" evidence="1">
    <location>
        <begin position="270"/>
        <end position="282"/>
    </location>
</feature>
<feature type="region of interest" description="Disordered" evidence="1">
    <location>
        <begin position="1"/>
        <end position="24"/>
    </location>
</feature>
<feature type="region of interest" description="Disordered" evidence="1">
    <location>
        <begin position="108"/>
        <end position="146"/>
    </location>
</feature>
<feature type="compositionally biased region" description="Acidic residues" evidence="1">
    <location>
        <begin position="247"/>
        <end position="257"/>
    </location>
</feature>
<keyword evidence="4" id="KW-1185">Reference proteome</keyword>
<name>A0A1B7T9G9_9ASCO</name>
<reference evidence="4" key="1">
    <citation type="journal article" date="2016" name="Proc. Natl. Acad. Sci. U.S.A.">
        <title>Comparative genomics of biotechnologically important yeasts.</title>
        <authorList>
            <person name="Riley R."/>
            <person name="Haridas S."/>
            <person name="Wolfe K.H."/>
            <person name="Lopes M.R."/>
            <person name="Hittinger C.T."/>
            <person name="Goeker M."/>
            <person name="Salamov A.A."/>
            <person name="Wisecaver J.H."/>
            <person name="Long T.M."/>
            <person name="Calvey C.H."/>
            <person name="Aerts A.L."/>
            <person name="Barry K.W."/>
            <person name="Choi C."/>
            <person name="Clum A."/>
            <person name="Coughlan A.Y."/>
            <person name="Deshpande S."/>
            <person name="Douglass A.P."/>
            <person name="Hanson S.J."/>
            <person name="Klenk H.-P."/>
            <person name="LaButti K.M."/>
            <person name="Lapidus A."/>
            <person name="Lindquist E.A."/>
            <person name="Lipzen A.M."/>
            <person name="Meier-Kolthoff J.P."/>
            <person name="Ohm R.A."/>
            <person name="Otillar R.P."/>
            <person name="Pangilinan J.L."/>
            <person name="Peng Y."/>
            <person name="Rokas A."/>
            <person name="Rosa C.A."/>
            <person name="Scheuner C."/>
            <person name="Sibirny A.A."/>
            <person name="Slot J.C."/>
            <person name="Stielow J.B."/>
            <person name="Sun H."/>
            <person name="Kurtzman C.P."/>
            <person name="Blackwell M."/>
            <person name="Grigoriev I.V."/>
            <person name="Jeffries T.W."/>
        </authorList>
    </citation>
    <scope>NUCLEOTIDE SEQUENCE [LARGE SCALE GENOMIC DNA]</scope>
    <source>
        <strain evidence="4">NRRL Y-1626</strain>
    </source>
</reference>
<feature type="compositionally biased region" description="Polar residues" evidence="1">
    <location>
        <begin position="131"/>
        <end position="146"/>
    </location>
</feature>
<comment type="caution">
    <text evidence="3">The sequence shown here is derived from an EMBL/GenBank/DDBJ whole genome shotgun (WGS) entry which is preliminary data.</text>
</comment>
<organism evidence="3 4">
    <name type="scientific">Hanseniaspora valbyensis NRRL Y-1626</name>
    <dbReference type="NCBI Taxonomy" id="766949"/>
    <lineage>
        <taxon>Eukaryota</taxon>
        <taxon>Fungi</taxon>
        <taxon>Dikarya</taxon>
        <taxon>Ascomycota</taxon>
        <taxon>Saccharomycotina</taxon>
        <taxon>Saccharomycetes</taxon>
        <taxon>Saccharomycodales</taxon>
        <taxon>Saccharomycodaceae</taxon>
        <taxon>Hanseniaspora</taxon>
    </lineage>
</organism>
<evidence type="ECO:0000256" key="2">
    <source>
        <dbReference type="SAM" id="Phobius"/>
    </source>
</evidence>
<feature type="compositionally biased region" description="Basic and acidic residues" evidence="1">
    <location>
        <begin position="330"/>
        <end position="346"/>
    </location>
</feature>
<dbReference type="OrthoDB" id="10488873at2759"/>
<dbReference type="Proteomes" id="UP000092321">
    <property type="component" value="Unassembled WGS sequence"/>
</dbReference>
<feature type="non-terminal residue" evidence="3">
    <location>
        <position position="1"/>
    </location>
</feature>
<dbReference type="EMBL" id="LXPE01000123">
    <property type="protein sequence ID" value="OBA25381.1"/>
    <property type="molecule type" value="Genomic_DNA"/>
</dbReference>
<feature type="transmembrane region" description="Helical" evidence="2">
    <location>
        <begin position="409"/>
        <end position="432"/>
    </location>
</feature>
<accession>A0A1B7T9G9</accession>
<dbReference type="AlphaFoldDB" id="A0A1B7T9G9"/>